<evidence type="ECO:0000313" key="4">
    <source>
        <dbReference type="Proteomes" id="UP000293142"/>
    </source>
</evidence>
<sequence>MSHAAVTKDQFQIALENNLVLNGELETTLDGTAKPVLLLSHGFRGHKDWAFWPYVSRWFAERGYYTVRIDFSRIHAKNNGADEAAVQQASTLSRELDDVNALLSELIGGKLPLAEQADTSRIAVLGHSRAGASSIIFASEHSGLAAAVVWNGGVHPYPPAGAAPAPVVLEDLQQNLERFDTPRLLAQLETPVLIVQGGADSARLVEGVAALREAAPQITLVTIDGADHSFGISHPFAGTNVFLEEALEITSTFLAETLNRQRQTT</sequence>
<dbReference type="PANTHER" id="PTHR22946:SF9">
    <property type="entry name" value="POLYKETIDE TRANSFERASE AF380"/>
    <property type="match status" value="1"/>
</dbReference>
<dbReference type="RefSeq" id="WP_131015760.1">
    <property type="nucleotide sequence ID" value="NZ_SIRE01000017.1"/>
</dbReference>
<dbReference type="OrthoDB" id="9808543at2"/>
<keyword evidence="1 3" id="KW-0378">Hydrolase</keyword>
<keyword evidence="4" id="KW-1185">Reference proteome</keyword>
<dbReference type="Proteomes" id="UP000293142">
    <property type="component" value="Unassembled WGS sequence"/>
</dbReference>
<name>A0A4Q9DLG8_9BACL</name>
<proteinExistence type="predicted"/>
<dbReference type="GO" id="GO:0052689">
    <property type="term" value="F:carboxylic ester hydrolase activity"/>
    <property type="evidence" value="ECO:0007669"/>
    <property type="project" value="UniProtKB-ARBA"/>
</dbReference>
<evidence type="ECO:0000256" key="1">
    <source>
        <dbReference type="ARBA" id="ARBA00022801"/>
    </source>
</evidence>
<dbReference type="InterPro" id="IPR050261">
    <property type="entry name" value="FrsA_esterase"/>
</dbReference>
<protein>
    <submittedName>
        <fullName evidence="3">Alpha/beta hydrolase</fullName>
    </submittedName>
</protein>
<dbReference type="SUPFAM" id="SSF53474">
    <property type="entry name" value="alpha/beta-Hydrolases"/>
    <property type="match status" value="1"/>
</dbReference>
<reference evidence="3 4" key="1">
    <citation type="submission" date="2019-02" db="EMBL/GenBank/DDBJ databases">
        <title>Paenibacillus sp. nov., isolated from surface-sterilized tissue of Thalictrum simplex L.</title>
        <authorList>
            <person name="Tuo L."/>
        </authorList>
    </citation>
    <scope>NUCLEOTIDE SEQUENCE [LARGE SCALE GENOMIC DNA]</scope>
    <source>
        <strain evidence="3 4">N2SHLJ1</strain>
    </source>
</reference>
<dbReference type="PANTHER" id="PTHR22946">
    <property type="entry name" value="DIENELACTONE HYDROLASE DOMAIN-CONTAINING PROTEIN-RELATED"/>
    <property type="match status" value="1"/>
</dbReference>
<evidence type="ECO:0000313" key="3">
    <source>
        <dbReference type="EMBL" id="TBL75270.1"/>
    </source>
</evidence>
<dbReference type="AlphaFoldDB" id="A0A4Q9DLG8"/>
<dbReference type="Pfam" id="PF20408">
    <property type="entry name" value="Abhydrolase_11"/>
    <property type="match status" value="1"/>
</dbReference>
<dbReference type="EMBL" id="SIRE01000017">
    <property type="protein sequence ID" value="TBL75270.1"/>
    <property type="molecule type" value="Genomic_DNA"/>
</dbReference>
<evidence type="ECO:0000259" key="2">
    <source>
        <dbReference type="Pfam" id="PF20408"/>
    </source>
</evidence>
<gene>
    <name evidence="3" type="ORF">EYB31_22915</name>
</gene>
<accession>A0A4Q9DLG8</accession>
<comment type="caution">
    <text evidence="3">The sequence shown here is derived from an EMBL/GenBank/DDBJ whole genome shotgun (WGS) entry which is preliminary data.</text>
</comment>
<dbReference type="InterPro" id="IPR046879">
    <property type="entry name" value="KANL3/Tex30_Abhydrolase"/>
</dbReference>
<organism evidence="3 4">
    <name type="scientific">Paenibacillus thalictri</name>
    <dbReference type="NCBI Taxonomy" id="2527873"/>
    <lineage>
        <taxon>Bacteria</taxon>
        <taxon>Bacillati</taxon>
        <taxon>Bacillota</taxon>
        <taxon>Bacilli</taxon>
        <taxon>Bacillales</taxon>
        <taxon>Paenibacillaceae</taxon>
        <taxon>Paenibacillus</taxon>
    </lineage>
</organism>
<feature type="domain" description="KANL3/Tex30 alpha/beta hydrolase-like" evidence="2">
    <location>
        <begin position="34"/>
        <end position="232"/>
    </location>
</feature>
<dbReference type="InterPro" id="IPR029058">
    <property type="entry name" value="AB_hydrolase_fold"/>
</dbReference>
<dbReference type="Gene3D" id="3.40.50.1820">
    <property type="entry name" value="alpha/beta hydrolase"/>
    <property type="match status" value="1"/>
</dbReference>